<proteinExistence type="predicted"/>
<dbReference type="RefSeq" id="WP_147804190.1">
    <property type="nucleotide sequence ID" value="NZ_CP144914.1"/>
</dbReference>
<evidence type="ECO:0000313" key="2">
    <source>
        <dbReference type="Proteomes" id="UP000321816"/>
    </source>
</evidence>
<sequence>MSYNVFYRHVGKQCKVTTMLGEKVSGKLLTIEDNWMELQTSGTSEFLNIKYIERVKLMAD</sequence>
<name>A0A5C7F2N2_9BACI</name>
<evidence type="ECO:0000313" key="1">
    <source>
        <dbReference type="EMBL" id="WWD80306.1"/>
    </source>
</evidence>
<dbReference type="Proteomes" id="UP000321816">
    <property type="component" value="Chromosome"/>
</dbReference>
<reference evidence="1 2" key="1">
    <citation type="submission" date="2024-01" db="EMBL/GenBank/DDBJ databases">
        <title>Complete Genome Sequence of Alkalicoccus halolimnae BZ-SZ-XJ29T, a Moderately Halophilic Bacterium Isolated from a Salt Lake.</title>
        <authorList>
            <person name="Zhao B."/>
        </authorList>
    </citation>
    <scope>NUCLEOTIDE SEQUENCE [LARGE SCALE GENOMIC DNA]</scope>
    <source>
        <strain evidence="1 2">BZ-SZ-XJ29</strain>
    </source>
</reference>
<accession>A0A5C7F2N2</accession>
<dbReference type="AlphaFoldDB" id="A0A5C7F2N2"/>
<evidence type="ECO:0008006" key="3">
    <source>
        <dbReference type="Google" id="ProtNLM"/>
    </source>
</evidence>
<protein>
    <recommendedName>
        <fullName evidence="3">DUF2642 domain-containing protein</fullName>
    </recommendedName>
</protein>
<keyword evidence="2" id="KW-1185">Reference proteome</keyword>
<dbReference type="KEGG" id="ahal:FTX54_001685"/>
<dbReference type="EMBL" id="CP144914">
    <property type="protein sequence ID" value="WWD80306.1"/>
    <property type="molecule type" value="Genomic_DNA"/>
</dbReference>
<gene>
    <name evidence="1" type="ORF">FTX54_001685</name>
</gene>
<organism evidence="1 2">
    <name type="scientific">Alkalicoccus halolimnae</name>
    <dbReference type="NCBI Taxonomy" id="1667239"/>
    <lineage>
        <taxon>Bacteria</taxon>
        <taxon>Bacillati</taxon>
        <taxon>Bacillota</taxon>
        <taxon>Bacilli</taxon>
        <taxon>Bacillales</taxon>
        <taxon>Bacillaceae</taxon>
        <taxon>Alkalicoccus</taxon>
    </lineage>
</organism>
<dbReference type="OrthoDB" id="1798608at2"/>